<organism evidence="4 5">
    <name type="scientific">Turnera subulata</name>
    <dbReference type="NCBI Taxonomy" id="218843"/>
    <lineage>
        <taxon>Eukaryota</taxon>
        <taxon>Viridiplantae</taxon>
        <taxon>Streptophyta</taxon>
        <taxon>Embryophyta</taxon>
        <taxon>Tracheophyta</taxon>
        <taxon>Spermatophyta</taxon>
        <taxon>Magnoliopsida</taxon>
        <taxon>eudicotyledons</taxon>
        <taxon>Gunneridae</taxon>
        <taxon>Pentapetalae</taxon>
        <taxon>rosids</taxon>
        <taxon>fabids</taxon>
        <taxon>Malpighiales</taxon>
        <taxon>Passifloraceae</taxon>
        <taxon>Turnera</taxon>
    </lineage>
</organism>
<dbReference type="InterPro" id="IPR040256">
    <property type="entry name" value="At4g02000-like"/>
</dbReference>
<dbReference type="GO" id="GO:0003676">
    <property type="term" value="F:nucleic acid binding"/>
    <property type="evidence" value="ECO:0007669"/>
    <property type="project" value="InterPro"/>
</dbReference>
<sequence>MCDFTGRVPLRICVGCGVCLFWAFSGIFSRVTSLGVGMEASRGKDVGAQEQRRRQNGQGVQVEEENDELFSKRDRQAIMEMVVLKAISGDEVLTQVPLNEAPIWVQILDIPLNQRSVNNVRGIANRAGKFIRLDEKGAIGWGKFVRARIMPNVEKPLRKSLLIKKESGKEIAVSFRYEGIPNFCYICGKLGHVLKDCDDRSEESDEEERHNYGEWLRASPRKPYSVRLEASYEAKMPEEGGGSLVIPMGIVGASMEETGKESGRDQLSLQLDKFLTLGSGGASGHCSSAGSRCMLDFGEDIITHQAPSSGRDGDVDGAGGEIKPPPSFPMFSLGSGLGLADHGEVRPAKADGSRGRQSRKQGPKHGTDTVKFLELKERTKSRKLIQDSSDGNGGGQRDVPLQSNASGHEDLGEESIRGK</sequence>
<feature type="compositionally biased region" description="Basic and acidic residues" evidence="2">
    <location>
        <begin position="407"/>
        <end position="419"/>
    </location>
</feature>
<evidence type="ECO:0000256" key="2">
    <source>
        <dbReference type="SAM" id="MobiDB-lite"/>
    </source>
</evidence>
<dbReference type="Pfam" id="PF14392">
    <property type="entry name" value="zf-CCHC_4"/>
    <property type="match status" value="1"/>
</dbReference>
<dbReference type="EMBL" id="JAKUCV010005736">
    <property type="protein sequence ID" value="KAJ4830067.1"/>
    <property type="molecule type" value="Genomic_DNA"/>
</dbReference>
<evidence type="ECO:0000313" key="4">
    <source>
        <dbReference type="EMBL" id="KAJ4830067.1"/>
    </source>
</evidence>
<dbReference type="GO" id="GO:0008270">
    <property type="term" value="F:zinc ion binding"/>
    <property type="evidence" value="ECO:0007669"/>
    <property type="project" value="UniProtKB-KW"/>
</dbReference>
<keyword evidence="5" id="KW-1185">Reference proteome</keyword>
<keyword evidence="1" id="KW-0862">Zinc</keyword>
<dbReference type="Proteomes" id="UP001141552">
    <property type="component" value="Unassembled WGS sequence"/>
</dbReference>
<evidence type="ECO:0000256" key="1">
    <source>
        <dbReference type="PROSITE-ProRule" id="PRU00047"/>
    </source>
</evidence>
<reference evidence="4" key="2">
    <citation type="journal article" date="2023" name="Plants (Basel)">
        <title>Annotation of the Turnera subulata (Passifloraceae) Draft Genome Reveals the S-Locus Evolved after the Divergence of Turneroideae from Passifloroideae in a Stepwise Manner.</title>
        <authorList>
            <person name="Henning P.M."/>
            <person name="Roalson E.H."/>
            <person name="Mir W."/>
            <person name="McCubbin A.G."/>
            <person name="Shore J.S."/>
        </authorList>
    </citation>
    <scope>NUCLEOTIDE SEQUENCE</scope>
    <source>
        <strain evidence="4">F60SS</strain>
    </source>
</reference>
<name>A0A9Q0FEV3_9ROSI</name>
<keyword evidence="1" id="KW-0863">Zinc-finger</keyword>
<feature type="compositionally biased region" description="Basic and acidic residues" evidence="2">
    <location>
        <begin position="365"/>
        <end position="378"/>
    </location>
</feature>
<comment type="caution">
    <text evidence="4">The sequence shown here is derived from an EMBL/GenBank/DDBJ whole genome shotgun (WGS) entry which is preliminary data.</text>
</comment>
<gene>
    <name evidence="4" type="ORF">Tsubulata_009275</name>
</gene>
<dbReference type="InterPro" id="IPR001878">
    <property type="entry name" value="Znf_CCHC"/>
</dbReference>
<feature type="region of interest" description="Disordered" evidence="2">
    <location>
        <begin position="45"/>
        <end position="65"/>
    </location>
</feature>
<feature type="domain" description="CCHC-type" evidence="3">
    <location>
        <begin position="184"/>
        <end position="197"/>
    </location>
</feature>
<accession>A0A9Q0FEV3</accession>
<dbReference type="PANTHER" id="PTHR31286:SF167">
    <property type="entry name" value="OS09G0268800 PROTEIN"/>
    <property type="match status" value="1"/>
</dbReference>
<evidence type="ECO:0000313" key="5">
    <source>
        <dbReference type="Proteomes" id="UP001141552"/>
    </source>
</evidence>
<keyword evidence="1" id="KW-0479">Metal-binding</keyword>
<dbReference type="InterPro" id="IPR036875">
    <property type="entry name" value="Znf_CCHC_sf"/>
</dbReference>
<evidence type="ECO:0000259" key="3">
    <source>
        <dbReference type="PROSITE" id="PS50158"/>
    </source>
</evidence>
<dbReference type="SUPFAM" id="SSF57756">
    <property type="entry name" value="Retrovirus zinc finger-like domains"/>
    <property type="match status" value="1"/>
</dbReference>
<dbReference type="InterPro" id="IPR025836">
    <property type="entry name" value="Zn_knuckle_CX2CX4HX4C"/>
</dbReference>
<feature type="region of interest" description="Disordered" evidence="2">
    <location>
        <begin position="304"/>
        <end position="419"/>
    </location>
</feature>
<protein>
    <recommendedName>
        <fullName evidence="3">CCHC-type domain-containing protein</fullName>
    </recommendedName>
</protein>
<feature type="compositionally biased region" description="Basic and acidic residues" evidence="2">
    <location>
        <begin position="341"/>
        <end position="354"/>
    </location>
</feature>
<dbReference type="PANTHER" id="PTHR31286">
    <property type="entry name" value="GLYCINE-RICH CELL WALL STRUCTURAL PROTEIN 1.8-LIKE"/>
    <property type="match status" value="1"/>
</dbReference>
<dbReference type="OrthoDB" id="1939268at2759"/>
<proteinExistence type="predicted"/>
<dbReference type="AlphaFoldDB" id="A0A9Q0FEV3"/>
<dbReference type="PROSITE" id="PS50158">
    <property type="entry name" value="ZF_CCHC"/>
    <property type="match status" value="1"/>
</dbReference>
<reference evidence="4" key="1">
    <citation type="submission" date="2022-02" db="EMBL/GenBank/DDBJ databases">
        <authorList>
            <person name="Henning P.M."/>
            <person name="McCubbin A.G."/>
            <person name="Shore J.S."/>
        </authorList>
    </citation>
    <scope>NUCLEOTIDE SEQUENCE</scope>
    <source>
        <strain evidence="4">F60SS</strain>
        <tissue evidence="4">Leaves</tissue>
    </source>
</reference>